<organism evidence="7 8">
    <name type="scientific">Diaphorina citri</name>
    <name type="common">Asian citrus psyllid</name>
    <dbReference type="NCBI Taxonomy" id="121845"/>
    <lineage>
        <taxon>Eukaryota</taxon>
        <taxon>Metazoa</taxon>
        <taxon>Ecdysozoa</taxon>
        <taxon>Arthropoda</taxon>
        <taxon>Hexapoda</taxon>
        <taxon>Insecta</taxon>
        <taxon>Pterygota</taxon>
        <taxon>Neoptera</taxon>
        <taxon>Paraneoptera</taxon>
        <taxon>Hemiptera</taxon>
        <taxon>Sternorrhyncha</taxon>
        <taxon>Psylloidea</taxon>
        <taxon>Psyllidae</taxon>
        <taxon>Diaphorininae</taxon>
        <taxon>Diaphorina</taxon>
    </lineage>
</organism>
<evidence type="ECO:0000256" key="5">
    <source>
        <dbReference type="SAM" id="Phobius"/>
    </source>
</evidence>
<feature type="transmembrane region" description="Helical" evidence="5">
    <location>
        <begin position="87"/>
        <end position="108"/>
    </location>
</feature>
<evidence type="ECO:0000256" key="1">
    <source>
        <dbReference type="ARBA" id="ARBA00022723"/>
    </source>
</evidence>
<dbReference type="GO" id="GO:0008270">
    <property type="term" value="F:zinc ion binding"/>
    <property type="evidence" value="ECO:0007669"/>
    <property type="project" value="UniProtKB-KW"/>
</dbReference>
<keyword evidence="1" id="KW-0479">Metal-binding</keyword>
<reference evidence="8" key="1">
    <citation type="submission" date="2025-08" db="UniProtKB">
        <authorList>
            <consortium name="RefSeq"/>
        </authorList>
    </citation>
    <scope>IDENTIFICATION</scope>
</reference>
<dbReference type="CTD" id="51364"/>
<dbReference type="STRING" id="121845.A0A1S3DTK8"/>
<dbReference type="InterPro" id="IPR052298">
    <property type="entry name" value="ZMYND10"/>
</dbReference>
<dbReference type="Proteomes" id="UP000079169">
    <property type="component" value="Unplaced"/>
</dbReference>
<gene>
    <name evidence="8" type="primary">LOC103524480</name>
</gene>
<dbReference type="PANTHER" id="PTHR13244">
    <property type="entry name" value="ZINC FINGER MYND DOMAIN CONTAINING PROTEIN 10"/>
    <property type="match status" value="1"/>
</dbReference>
<dbReference type="InterPro" id="IPR002893">
    <property type="entry name" value="Znf_MYND"/>
</dbReference>
<dbReference type="GO" id="GO:0005737">
    <property type="term" value="C:cytoplasm"/>
    <property type="evidence" value="ECO:0007669"/>
    <property type="project" value="TreeGrafter"/>
</dbReference>
<dbReference type="PROSITE" id="PS50865">
    <property type="entry name" value="ZF_MYND_2"/>
    <property type="match status" value="1"/>
</dbReference>
<evidence type="ECO:0000256" key="3">
    <source>
        <dbReference type="ARBA" id="ARBA00022833"/>
    </source>
</evidence>
<dbReference type="PaxDb" id="121845-A0A1S3DTK8"/>
<proteinExistence type="predicted"/>
<dbReference type="PANTHER" id="PTHR13244:SF7">
    <property type="entry name" value="ZINC FINGER MYND DOMAIN-CONTAINING PROTEIN 10"/>
    <property type="match status" value="1"/>
</dbReference>
<keyword evidence="5" id="KW-1133">Transmembrane helix</keyword>
<keyword evidence="3" id="KW-0862">Zinc</keyword>
<name>A0A1S3DTK8_DIACI</name>
<keyword evidence="7" id="KW-1185">Reference proteome</keyword>
<protein>
    <submittedName>
        <fullName evidence="8">Zinc finger MYND domain-containing protein 10</fullName>
    </submittedName>
</protein>
<dbReference type="GeneID" id="103524480"/>
<evidence type="ECO:0000256" key="2">
    <source>
        <dbReference type="ARBA" id="ARBA00022771"/>
    </source>
</evidence>
<evidence type="ECO:0000313" key="8">
    <source>
        <dbReference type="RefSeq" id="XP_008487719.1"/>
    </source>
</evidence>
<dbReference type="KEGG" id="dci:103524480"/>
<accession>A0A1S3DTK8</accession>
<evidence type="ECO:0000313" key="7">
    <source>
        <dbReference type="Proteomes" id="UP000079169"/>
    </source>
</evidence>
<dbReference type="OMA" id="LIHEAYC"/>
<evidence type="ECO:0000259" key="6">
    <source>
        <dbReference type="PROSITE" id="PS50865"/>
    </source>
</evidence>
<evidence type="ECO:0000256" key="4">
    <source>
        <dbReference type="PROSITE-ProRule" id="PRU00134"/>
    </source>
</evidence>
<dbReference type="PROSITE" id="PS01360">
    <property type="entry name" value="ZF_MYND_1"/>
    <property type="match status" value="1"/>
</dbReference>
<feature type="domain" description="MYND-type" evidence="6">
    <location>
        <begin position="391"/>
        <end position="427"/>
    </location>
</feature>
<dbReference type="RefSeq" id="XP_008487719.1">
    <property type="nucleotide sequence ID" value="XM_008489497.2"/>
</dbReference>
<sequence length="429" mass="49781">MEGIHRIKSFPVKDIGTMEWFSNQQEIVKLHQNIISEMKDGDQSLTARIIQEEGTTAVILQEMIALSVWKTQVLTEIKKKDVLDQVFPVYSILFFESVCASVLLSVMYCNEADLINMFEEEVLCELVDHCVQHIVLLIGMTNNKSPINLQASTLDESLSNSQRIVQFQRDLQYQVCNILLSILRLVIDHIEDLSLSLVTRLVQYHDVAMLLVRLVENQAWISRDKEGNEIKYNDTWTAAHPEDRFILGKYEAQTWKMLLDLLMHPKAAELYEISVYRKNELLKLEKHLHEIIIDQFPALHCFRQWFAQLKMTNGRNVAPKPLVLEMETDSIRTKLEREDWSAITEQTVSMLNNVDYLKEIAAKHSNIYVDFEKLYETGRKASSGEGNPRLCSTCDSKAVFKCSRCRQVWYCNKTCQTKHWGVHKKFCQA</sequence>
<keyword evidence="5" id="KW-0472">Membrane</keyword>
<dbReference type="Gene3D" id="6.10.140.2220">
    <property type="match status" value="1"/>
</dbReference>
<dbReference type="AlphaFoldDB" id="A0A1S3DTK8"/>
<keyword evidence="5" id="KW-0812">Transmembrane</keyword>
<dbReference type="Pfam" id="PF01753">
    <property type="entry name" value="zf-MYND"/>
    <property type="match status" value="1"/>
</dbReference>
<dbReference type="SUPFAM" id="SSF144232">
    <property type="entry name" value="HIT/MYND zinc finger-like"/>
    <property type="match status" value="1"/>
</dbReference>
<keyword evidence="2 4" id="KW-0863">Zinc-finger</keyword>